<dbReference type="GO" id="GO:0006412">
    <property type="term" value="P:translation"/>
    <property type="evidence" value="ECO:0007669"/>
    <property type="project" value="UniProtKB-UniRule"/>
</dbReference>
<accession>A0A0E2YZS3</accession>
<name>A0A0E2YZS3_9GAMM</name>
<evidence type="ECO:0000256" key="4">
    <source>
        <dbReference type="ARBA" id="ARBA00022980"/>
    </source>
</evidence>
<keyword evidence="2 6" id="KW-0699">rRNA-binding</keyword>
<keyword evidence="4 6" id="KW-0689">Ribosomal protein</keyword>
<dbReference type="InterPro" id="IPR013025">
    <property type="entry name" value="Ribosomal_uL23-like"/>
</dbReference>
<comment type="function">
    <text evidence="6">One of the early assembly proteins it binds 23S rRNA. One of the proteins that surrounds the polypeptide exit tunnel on the outside of the ribosome. Forms the main docking site for trigger factor binding to the ribosome.</text>
</comment>
<dbReference type="NCBIfam" id="NF004363">
    <property type="entry name" value="PRK05738.2-4"/>
    <property type="match status" value="1"/>
</dbReference>
<evidence type="ECO:0000256" key="5">
    <source>
        <dbReference type="ARBA" id="ARBA00023274"/>
    </source>
</evidence>
<evidence type="ECO:0000313" key="8">
    <source>
        <dbReference type="Proteomes" id="UP000028839"/>
    </source>
</evidence>
<gene>
    <name evidence="6 7" type="primary">rplW</name>
    <name evidence="7" type="ORF">IB75_12400</name>
</gene>
<dbReference type="FunFam" id="3.30.70.330:FF:000001">
    <property type="entry name" value="50S ribosomal protein L23"/>
    <property type="match status" value="1"/>
</dbReference>
<organism evidence="7 8">
    <name type="scientific">Nitrosococcus oceani C-27</name>
    <dbReference type="NCBI Taxonomy" id="314279"/>
    <lineage>
        <taxon>Bacteria</taxon>
        <taxon>Pseudomonadati</taxon>
        <taxon>Pseudomonadota</taxon>
        <taxon>Gammaproteobacteria</taxon>
        <taxon>Chromatiales</taxon>
        <taxon>Chromatiaceae</taxon>
        <taxon>Nitrosococcus</taxon>
    </lineage>
</organism>
<dbReference type="GO" id="GO:1990904">
    <property type="term" value="C:ribonucleoprotein complex"/>
    <property type="evidence" value="ECO:0007669"/>
    <property type="project" value="UniProtKB-KW"/>
</dbReference>
<dbReference type="GO" id="GO:0003735">
    <property type="term" value="F:structural constituent of ribosome"/>
    <property type="evidence" value="ECO:0007669"/>
    <property type="project" value="InterPro"/>
</dbReference>
<proteinExistence type="inferred from homology"/>
<dbReference type="HOGENOM" id="CLU_037562_3_1_6"/>
<evidence type="ECO:0000256" key="6">
    <source>
        <dbReference type="HAMAP-Rule" id="MF_01369"/>
    </source>
</evidence>
<dbReference type="InterPro" id="IPR012677">
    <property type="entry name" value="Nucleotide-bd_a/b_plait_sf"/>
</dbReference>
<evidence type="ECO:0000256" key="2">
    <source>
        <dbReference type="ARBA" id="ARBA00022730"/>
    </source>
</evidence>
<dbReference type="HAMAP" id="MF_01369_B">
    <property type="entry name" value="Ribosomal_uL23_B"/>
    <property type="match status" value="1"/>
</dbReference>
<dbReference type="InterPro" id="IPR012678">
    <property type="entry name" value="Ribosomal_uL23/eL15/eS24_sf"/>
</dbReference>
<dbReference type="AlphaFoldDB" id="A0A0E2YZS3"/>
<dbReference type="Proteomes" id="UP000028839">
    <property type="component" value="Unassembled WGS sequence"/>
</dbReference>
<dbReference type="Pfam" id="PF00276">
    <property type="entry name" value="Ribosomal_L23"/>
    <property type="match status" value="1"/>
</dbReference>
<comment type="similarity">
    <text evidence="1 6">Belongs to the universal ribosomal protein uL23 family.</text>
</comment>
<dbReference type="GO" id="GO:0019843">
    <property type="term" value="F:rRNA binding"/>
    <property type="evidence" value="ECO:0007669"/>
    <property type="project" value="UniProtKB-UniRule"/>
</dbReference>
<dbReference type="PANTHER" id="PTHR11620">
    <property type="entry name" value="60S RIBOSOMAL PROTEIN L23A"/>
    <property type="match status" value="1"/>
</dbReference>
<evidence type="ECO:0000256" key="3">
    <source>
        <dbReference type="ARBA" id="ARBA00022884"/>
    </source>
</evidence>
<evidence type="ECO:0000313" key="7">
    <source>
        <dbReference type="EMBL" id="KFI18858.1"/>
    </source>
</evidence>
<dbReference type="SMR" id="A0A0E2YZS3"/>
<keyword evidence="3 6" id="KW-0694">RNA-binding</keyword>
<reference evidence="7 8" key="1">
    <citation type="submission" date="2014-07" db="EMBL/GenBank/DDBJ databases">
        <title>Comparative analysis of Nitrosococcus oceani genome inventories of strains from Pacific and Atlantic gyres.</title>
        <authorList>
            <person name="Lim C.K."/>
            <person name="Wang L."/>
            <person name="Sayavedra-Soto L.A."/>
            <person name="Klotz M.G."/>
        </authorList>
    </citation>
    <scope>NUCLEOTIDE SEQUENCE [LARGE SCALE GENOMIC DNA]</scope>
    <source>
        <strain evidence="7 8">C-27</strain>
    </source>
</reference>
<comment type="subunit">
    <text evidence="6">Part of the 50S ribosomal subunit. Contacts protein L29, and trigger factor when it is bound to the ribosome.</text>
</comment>
<dbReference type="NCBIfam" id="NF004359">
    <property type="entry name" value="PRK05738.1-3"/>
    <property type="match status" value="1"/>
</dbReference>
<protein>
    <recommendedName>
        <fullName evidence="6">Large ribosomal subunit protein uL23</fullName>
    </recommendedName>
</protein>
<dbReference type="OrthoDB" id="9793353at2"/>
<dbReference type="Gene3D" id="3.30.70.330">
    <property type="match status" value="1"/>
</dbReference>
<evidence type="ECO:0000256" key="1">
    <source>
        <dbReference type="ARBA" id="ARBA00006700"/>
    </source>
</evidence>
<dbReference type="SUPFAM" id="SSF54189">
    <property type="entry name" value="Ribosomal proteins S24e, L23 and L15e"/>
    <property type="match status" value="1"/>
</dbReference>
<sequence>MNEERLTKVILAPVISEKSTLVGEKHNQVIFKILSDADKREVKQAVELLFDVKVTKVHTALVKGKRKRSGRYIGRRSNWKKAYVALQEGYEIDFASVE</sequence>
<comment type="caution">
    <text evidence="7">The sequence shown here is derived from an EMBL/GenBank/DDBJ whole genome shotgun (WGS) entry which is preliminary data.</text>
</comment>
<dbReference type="GO" id="GO:0005840">
    <property type="term" value="C:ribosome"/>
    <property type="evidence" value="ECO:0007669"/>
    <property type="project" value="UniProtKB-KW"/>
</dbReference>
<dbReference type="EMBL" id="JPGN01000072">
    <property type="protein sequence ID" value="KFI18858.1"/>
    <property type="molecule type" value="Genomic_DNA"/>
</dbReference>
<keyword evidence="5 6" id="KW-0687">Ribonucleoprotein</keyword>